<dbReference type="Proteomes" id="UP000515908">
    <property type="component" value="Chromosome 07"/>
</dbReference>
<keyword evidence="3" id="KW-1185">Reference proteome</keyword>
<evidence type="ECO:0000313" key="3">
    <source>
        <dbReference type="Proteomes" id="UP000515908"/>
    </source>
</evidence>
<dbReference type="EMBL" id="LR877151">
    <property type="protein sequence ID" value="CAD2216612.1"/>
    <property type="molecule type" value="Genomic_DNA"/>
</dbReference>
<feature type="compositionally biased region" description="Polar residues" evidence="1">
    <location>
        <begin position="157"/>
        <end position="170"/>
    </location>
</feature>
<evidence type="ECO:0008006" key="4">
    <source>
        <dbReference type="Google" id="ProtNLM"/>
    </source>
</evidence>
<organism evidence="2 3">
    <name type="scientific">Angomonas deanei</name>
    <dbReference type="NCBI Taxonomy" id="59799"/>
    <lineage>
        <taxon>Eukaryota</taxon>
        <taxon>Discoba</taxon>
        <taxon>Euglenozoa</taxon>
        <taxon>Kinetoplastea</taxon>
        <taxon>Metakinetoplastina</taxon>
        <taxon>Trypanosomatida</taxon>
        <taxon>Trypanosomatidae</taxon>
        <taxon>Strigomonadinae</taxon>
        <taxon>Angomonas</taxon>
    </lineage>
</organism>
<evidence type="ECO:0000313" key="2">
    <source>
        <dbReference type="EMBL" id="CAD2216612.1"/>
    </source>
</evidence>
<dbReference type="VEuPathDB" id="TriTrypDB:ADEAN_000407400"/>
<sequence>MPPKAPNLKFKPKLVKETENDGPKTEKDELSKAQLERLEKIQTATVDHPNTATSSKVQDEPNKATHGGKRTKLSEHHNPTSNTIEDEEEDRRLVRRTPQGGGDIDLYAVPSHAERLPRNTVHDLIADCHNNEQNAQTDRKVSTIFPIPLASGVRHPPTSSDEATASNGQGNLEDRGTEFLRAHGAEELHSYESNKQFFENVIRPNLESDNSPQSHQNLFWIQMPKFQMNNEADLFYSGESTANSSGKEIGELVVLKSGRMLMKINGVYYDTSVCGSPGDDHGSPLTTVVAEQPSVNNTSHTAAVEPNYDLLEFDTLKYKLICTPKLNES</sequence>
<evidence type="ECO:0000256" key="1">
    <source>
        <dbReference type="SAM" id="MobiDB-lite"/>
    </source>
</evidence>
<proteinExistence type="predicted"/>
<dbReference type="AlphaFoldDB" id="A0A7G2CEK9"/>
<accession>A0A7G2CEK9</accession>
<feature type="region of interest" description="Disordered" evidence="1">
    <location>
        <begin position="1"/>
        <end position="106"/>
    </location>
</feature>
<name>A0A7G2CEK9_9TRYP</name>
<feature type="compositionally biased region" description="Basic and acidic residues" evidence="1">
    <location>
        <begin position="14"/>
        <end position="40"/>
    </location>
</feature>
<feature type="region of interest" description="Disordered" evidence="1">
    <location>
        <begin position="150"/>
        <end position="173"/>
    </location>
</feature>
<reference evidence="2 3" key="1">
    <citation type="submission" date="2020-08" db="EMBL/GenBank/DDBJ databases">
        <authorList>
            <person name="Newling K."/>
            <person name="Davey J."/>
            <person name="Forrester S."/>
        </authorList>
    </citation>
    <scope>NUCLEOTIDE SEQUENCE [LARGE SCALE GENOMIC DNA]</scope>
    <source>
        <strain evidence="3">Crithidia deanei Carvalho (ATCC PRA-265)</strain>
    </source>
</reference>
<gene>
    <name evidence="2" type="ORF">ADEAN_000407400</name>
</gene>
<protein>
    <recommendedName>
        <fullName evidence="4">RNA polymerase III RPC4</fullName>
    </recommendedName>
</protein>
<feature type="compositionally biased region" description="Polar residues" evidence="1">
    <location>
        <begin position="42"/>
        <end position="56"/>
    </location>
</feature>